<comment type="caution">
    <text evidence="1">The sequence shown here is derived from an EMBL/GenBank/DDBJ whole genome shotgun (WGS) entry which is preliminary data.</text>
</comment>
<dbReference type="Proteomes" id="UP000660070">
    <property type="component" value="Unassembled WGS sequence"/>
</dbReference>
<protein>
    <submittedName>
        <fullName evidence="1">Ribonuclease inhibitor</fullName>
    </submittedName>
</protein>
<keyword evidence="2" id="KW-1185">Reference proteome</keyword>
<accession>A0ABS0FEV9</accession>
<name>A0ABS0FEV9_9FLAO</name>
<proteinExistence type="predicted"/>
<evidence type="ECO:0000313" key="2">
    <source>
        <dbReference type="Proteomes" id="UP000660070"/>
    </source>
</evidence>
<evidence type="ECO:0000313" key="1">
    <source>
        <dbReference type="EMBL" id="MBF8458221.1"/>
    </source>
</evidence>
<organism evidence="1 2">
    <name type="scientific">Kaistella gelatinilytica</name>
    <dbReference type="NCBI Taxonomy" id="2787636"/>
    <lineage>
        <taxon>Bacteria</taxon>
        <taxon>Pseudomonadati</taxon>
        <taxon>Bacteroidota</taxon>
        <taxon>Flavobacteriia</taxon>
        <taxon>Flavobacteriales</taxon>
        <taxon>Weeksellaceae</taxon>
        <taxon>Chryseobacterium group</taxon>
        <taxon>Kaistella</taxon>
    </lineage>
</organism>
<dbReference type="EMBL" id="JADPVI010000004">
    <property type="protein sequence ID" value="MBF8458221.1"/>
    <property type="molecule type" value="Genomic_DNA"/>
</dbReference>
<dbReference type="RefSeq" id="WP_196080667.1">
    <property type="nucleotide sequence ID" value="NZ_JADPVI010000004.1"/>
</dbReference>
<dbReference type="InterPro" id="IPR035905">
    <property type="entry name" value="Barstar-like_sf"/>
</dbReference>
<sequence length="129" mass="15292">MKQFFIKGENIKDISAFYEEMNRLFMRNEDWKIGASLDALDDLFYGGFGEIKGNEDVELIWQHFQENRKVLGLETTLEFYEKKLRSPEIFNSKLIQEKIKELNEGTGQTYFEIILKIISDHPNIHLIEK</sequence>
<dbReference type="Gene3D" id="3.30.370.10">
    <property type="entry name" value="Barstar-like"/>
    <property type="match status" value="1"/>
</dbReference>
<dbReference type="SUPFAM" id="SSF52038">
    <property type="entry name" value="Barstar-related"/>
    <property type="match status" value="1"/>
</dbReference>
<gene>
    <name evidence="1" type="ORF">IV494_13640</name>
</gene>
<reference evidence="1 2" key="1">
    <citation type="submission" date="2020-11" db="EMBL/GenBank/DDBJ databases">
        <title>Kaistella gelatinilytica sp. nov., a flavobacterium isolated from Antarctic Soil.</title>
        <authorList>
            <person name="Li J."/>
        </authorList>
    </citation>
    <scope>NUCLEOTIDE SEQUENCE [LARGE SCALE GENOMIC DNA]</scope>
    <source>
        <strain evidence="1 2">G5-32</strain>
    </source>
</reference>